<reference evidence="1 2" key="1">
    <citation type="submission" date="2019-08" db="EMBL/GenBank/DDBJ databases">
        <title>Draft genome sequences of two oriental melons (Cucumis melo L. var makuwa).</title>
        <authorList>
            <person name="Kwon S.-Y."/>
        </authorList>
    </citation>
    <scope>NUCLEOTIDE SEQUENCE [LARGE SCALE GENOMIC DNA]</scope>
    <source>
        <strain evidence="2">cv. Chang Bougi</strain>
        <tissue evidence="1">Leaf</tissue>
    </source>
</reference>
<sequence>MQRKVSDYRPISLIPCPYKIIAQVLSNRLKQVLPSTIALNQLTFFENKQILDASLLANEMVDDWFHEQKKVDSSLRLRCKLSIIIHGRPGAKINPTLGGIRQDDPLSPFLFILVVDCLSHLLDHSISKDLIATHPIGASSFILNHLQIANNTLLFSTADCAALTHLFEVIHVFEQASSLSINLSNSELLGIHISDNDLDWMVSAFGCTRGHLASLLSWSSPWW</sequence>
<evidence type="ECO:0000313" key="2">
    <source>
        <dbReference type="Proteomes" id="UP000321947"/>
    </source>
</evidence>
<organism evidence="1 2">
    <name type="scientific">Cucumis melo var. makuwa</name>
    <name type="common">Oriental melon</name>
    <dbReference type="NCBI Taxonomy" id="1194695"/>
    <lineage>
        <taxon>Eukaryota</taxon>
        <taxon>Viridiplantae</taxon>
        <taxon>Streptophyta</taxon>
        <taxon>Embryophyta</taxon>
        <taxon>Tracheophyta</taxon>
        <taxon>Spermatophyta</taxon>
        <taxon>Magnoliopsida</taxon>
        <taxon>eudicotyledons</taxon>
        <taxon>Gunneridae</taxon>
        <taxon>Pentapetalae</taxon>
        <taxon>rosids</taxon>
        <taxon>fabids</taxon>
        <taxon>Cucurbitales</taxon>
        <taxon>Cucurbitaceae</taxon>
        <taxon>Benincaseae</taxon>
        <taxon>Cucumis</taxon>
    </lineage>
</organism>
<dbReference type="InterPro" id="IPR052343">
    <property type="entry name" value="Retrotransposon-Effector_Assoc"/>
</dbReference>
<keyword evidence="1" id="KW-0695">RNA-directed DNA polymerase</keyword>
<accession>A0A5D3D5F1</accession>
<keyword evidence="1" id="KW-0548">Nucleotidyltransferase</keyword>
<protein>
    <submittedName>
        <fullName evidence="1">LINE-1 reverse transcriptase isogeny</fullName>
    </submittedName>
</protein>
<dbReference type="AlphaFoldDB" id="A0A5D3D5F1"/>
<dbReference type="PANTHER" id="PTHR46890">
    <property type="entry name" value="NON-LTR RETROLELEMENT REVERSE TRANSCRIPTASE-LIKE PROTEIN-RELATED"/>
    <property type="match status" value="1"/>
</dbReference>
<gene>
    <name evidence="1" type="ORF">E5676_scaffold257G00920</name>
</gene>
<dbReference type="PANTHER" id="PTHR46890:SF48">
    <property type="entry name" value="RNA-DIRECTED DNA POLYMERASE"/>
    <property type="match status" value="1"/>
</dbReference>
<dbReference type="GO" id="GO:0003964">
    <property type="term" value="F:RNA-directed DNA polymerase activity"/>
    <property type="evidence" value="ECO:0007669"/>
    <property type="project" value="UniProtKB-KW"/>
</dbReference>
<evidence type="ECO:0000313" key="1">
    <source>
        <dbReference type="EMBL" id="TYK18784.1"/>
    </source>
</evidence>
<comment type="caution">
    <text evidence="1">The sequence shown here is derived from an EMBL/GenBank/DDBJ whole genome shotgun (WGS) entry which is preliminary data.</text>
</comment>
<keyword evidence="1" id="KW-0808">Transferase</keyword>
<dbReference type="Proteomes" id="UP000321947">
    <property type="component" value="Unassembled WGS sequence"/>
</dbReference>
<proteinExistence type="predicted"/>
<dbReference type="EMBL" id="SSTD01007479">
    <property type="protein sequence ID" value="TYK18784.1"/>
    <property type="molecule type" value="Genomic_DNA"/>
</dbReference>
<name>A0A5D3D5F1_CUCMM</name>